<proteinExistence type="predicted"/>
<name>A0AAV1W9Y5_LUPLU</name>
<evidence type="ECO:0000313" key="1">
    <source>
        <dbReference type="EMBL" id="CAL0306174.1"/>
    </source>
</evidence>
<gene>
    <name evidence="1" type="ORF">LLUT_LOCUS7234</name>
</gene>
<dbReference type="AlphaFoldDB" id="A0AAV1W9Y5"/>
<evidence type="ECO:0008006" key="3">
    <source>
        <dbReference type="Google" id="ProtNLM"/>
    </source>
</evidence>
<dbReference type="Proteomes" id="UP001497480">
    <property type="component" value="Unassembled WGS sequence"/>
</dbReference>
<dbReference type="EMBL" id="CAXHTB010000005">
    <property type="protein sequence ID" value="CAL0306174.1"/>
    <property type="molecule type" value="Genomic_DNA"/>
</dbReference>
<comment type="caution">
    <text evidence="1">The sequence shown here is derived from an EMBL/GenBank/DDBJ whole genome shotgun (WGS) entry which is preliminary data.</text>
</comment>
<sequence length="204" mass="23680">MRLIFFSQANHLSKTVAYQSSWYWREIVLSSKPHVYSLKKNFPIFYLQSGRNKEFIKYSLLNEKLLALWLTIRSFSRLLSYVVFQWRLSVSTLGFGSMPSVGMILLHIQIEFLLLLFASTTAMLKKENQNGILSEKQQIGSSRKKINQQNNIFFPYLIFSRLCENVSDVLCNILDKINILINCIPPEETQNPIGKAQYVQKLSS</sequence>
<evidence type="ECO:0000313" key="2">
    <source>
        <dbReference type="Proteomes" id="UP001497480"/>
    </source>
</evidence>
<keyword evidence="2" id="KW-1185">Reference proteome</keyword>
<organism evidence="1 2">
    <name type="scientific">Lupinus luteus</name>
    <name type="common">European yellow lupine</name>
    <dbReference type="NCBI Taxonomy" id="3873"/>
    <lineage>
        <taxon>Eukaryota</taxon>
        <taxon>Viridiplantae</taxon>
        <taxon>Streptophyta</taxon>
        <taxon>Embryophyta</taxon>
        <taxon>Tracheophyta</taxon>
        <taxon>Spermatophyta</taxon>
        <taxon>Magnoliopsida</taxon>
        <taxon>eudicotyledons</taxon>
        <taxon>Gunneridae</taxon>
        <taxon>Pentapetalae</taxon>
        <taxon>rosids</taxon>
        <taxon>fabids</taxon>
        <taxon>Fabales</taxon>
        <taxon>Fabaceae</taxon>
        <taxon>Papilionoideae</taxon>
        <taxon>50 kb inversion clade</taxon>
        <taxon>genistoids sensu lato</taxon>
        <taxon>core genistoids</taxon>
        <taxon>Genisteae</taxon>
        <taxon>Lupinus</taxon>
    </lineage>
</organism>
<accession>A0AAV1W9Y5</accession>
<protein>
    <recommendedName>
        <fullName evidence="3">Transmembrane protein</fullName>
    </recommendedName>
</protein>
<reference evidence="1 2" key="1">
    <citation type="submission" date="2024-03" db="EMBL/GenBank/DDBJ databases">
        <authorList>
            <person name="Martinez-Hernandez J."/>
        </authorList>
    </citation>
    <scope>NUCLEOTIDE SEQUENCE [LARGE SCALE GENOMIC DNA]</scope>
</reference>